<dbReference type="NCBIfam" id="TIGR01634">
    <property type="entry name" value="tail_P2_I"/>
    <property type="match status" value="1"/>
</dbReference>
<protein>
    <recommendedName>
        <fullName evidence="3">Phage tail protein I</fullName>
    </recommendedName>
</protein>
<organism evidence="1 2">
    <name type="scientific">Pseudoalteromonas piscicida</name>
    <dbReference type="NCBI Taxonomy" id="43662"/>
    <lineage>
        <taxon>Bacteria</taxon>
        <taxon>Pseudomonadati</taxon>
        <taxon>Pseudomonadota</taxon>
        <taxon>Gammaproteobacteria</taxon>
        <taxon>Alteromonadales</taxon>
        <taxon>Pseudoalteromonadaceae</taxon>
        <taxon>Pseudoalteromonas</taxon>
    </lineage>
</organism>
<dbReference type="Proteomes" id="UP000016521">
    <property type="component" value="Chromosome I"/>
</dbReference>
<name>A0ABN5C8B5_PSEO7</name>
<dbReference type="RefSeq" id="WP_010378366.1">
    <property type="nucleotide sequence ID" value="NZ_CP011924.1"/>
</dbReference>
<keyword evidence="2" id="KW-1185">Reference proteome</keyword>
<reference evidence="1 2" key="1">
    <citation type="submission" date="2015-06" db="EMBL/GenBank/DDBJ databases">
        <authorList>
            <person name="Xie B.-B."/>
            <person name="Rong J.-C."/>
            <person name="Qin Q.-L."/>
            <person name="Zhang Y.-Z."/>
        </authorList>
    </citation>
    <scope>NUCLEOTIDE SEQUENCE [LARGE SCALE GENOMIC DNA]</scope>
    <source>
        <strain evidence="1 2">JCM 20779</strain>
    </source>
</reference>
<evidence type="ECO:0008006" key="3">
    <source>
        <dbReference type="Google" id="ProtNLM"/>
    </source>
</evidence>
<evidence type="ECO:0000313" key="2">
    <source>
        <dbReference type="Proteomes" id="UP000016521"/>
    </source>
</evidence>
<evidence type="ECO:0000313" key="1">
    <source>
        <dbReference type="EMBL" id="ATD05625.1"/>
    </source>
</evidence>
<dbReference type="InterPro" id="IPR006521">
    <property type="entry name" value="Tail_protein_I"/>
</dbReference>
<gene>
    <name evidence="1" type="ORF">PPIS_a0295</name>
</gene>
<dbReference type="EMBL" id="CP011924">
    <property type="protein sequence ID" value="ATD05625.1"/>
    <property type="molecule type" value="Genomic_DNA"/>
</dbReference>
<dbReference type="Pfam" id="PF09684">
    <property type="entry name" value="Tail_P2_I"/>
    <property type="match status" value="1"/>
</dbReference>
<sequence>MSESEDTQPPNKLSRAILEVNSLIFLLLSDEISKLSTLWSPFHCPLPLLPWLAWSQGVKEWDENWHESVKRKVIADSFEQHKYLGTRYAIIQSLSHFDMGAEITEWFEQTPMAPAGTFKVDVFISHRGIDLPLIRETRKLIDRAKRKSVDYQLQMNLQSNLALSTRTVSCSATSTTVYPLSKQ</sequence>
<accession>A0ABN5C8B5</accession>
<proteinExistence type="predicted"/>